<dbReference type="GO" id="GO:0016787">
    <property type="term" value="F:hydrolase activity"/>
    <property type="evidence" value="ECO:0007669"/>
    <property type="project" value="InterPro"/>
</dbReference>
<keyword evidence="3" id="KW-1185">Reference proteome</keyword>
<dbReference type="OrthoDB" id="9758243at2"/>
<dbReference type="Gene3D" id="3.40.50.300">
    <property type="entry name" value="P-loop containing nucleotide triphosphate hydrolases"/>
    <property type="match status" value="1"/>
</dbReference>
<evidence type="ECO:0000313" key="2">
    <source>
        <dbReference type="EMBL" id="EMZ42621.1"/>
    </source>
</evidence>
<dbReference type="Proteomes" id="UP000012651">
    <property type="component" value="Unassembled WGS sequence"/>
</dbReference>
<feature type="domain" description="Helicase/UvrB N-terminal" evidence="1">
    <location>
        <begin position="10"/>
        <end position="81"/>
    </location>
</feature>
<dbReference type="SUPFAM" id="SSF52540">
    <property type="entry name" value="P-loop containing nucleoside triphosphate hydrolases"/>
    <property type="match status" value="1"/>
</dbReference>
<name>N2BQS6_9ACTN</name>
<evidence type="ECO:0000313" key="3">
    <source>
        <dbReference type="Proteomes" id="UP000012651"/>
    </source>
</evidence>
<dbReference type="PANTHER" id="PTHR47396">
    <property type="entry name" value="TYPE I RESTRICTION ENZYME ECOKI R PROTEIN"/>
    <property type="match status" value="1"/>
</dbReference>
<dbReference type="InterPro" id="IPR050742">
    <property type="entry name" value="Helicase_Restrict-Modif_Enz"/>
</dbReference>
<protein>
    <recommendedName>
        <fullName evidence="1">Helicase/UvrB N-terminal domain-containing protein</fullName>
    </recommendedName>
</protein>
<dbReference type="AlphaFoldDB" id="N2BQS6"/>
<dbReference type="InterPro" id="IPR027417">
    <property type="entry name" value="P-loop_NTPase"/>
</dbReference>
<dbReference type="PATRIC" id="fig|997872.3.peg.182"/>
<dbReference type="InterPro" id="IPR006935">
    <property type="entry name" value="Helicase/UvrB_N"/>
</dbReference>
<dbReference type="EMBL" id="AGXC01000001">
    <property type="protein sequence ID" value="EMZ42621.1"/>
    <property type="molecule type" value="Genomic_DNA"/>
</dbReference>
<accession>N2BQS6</accession>
<proteinExistence type="predicted"/>
<sequence>MQLRDLHYKHPFRSYQQRILDAFSSYQADKAINIVAAPGSGKTILGLELIRRLGKPALILSPSLAIRQQWGERFADGFLTQDSQEHDLSRIPCSTQRS</sequence>
<dbReference type="RefSeq" id="WP_002562954.1">
    <property type="nucleotide sequence ID" value="NZ_KB822533.1"/>
</dbReference>
<dbReference type="PANTHER" id="PTHR47396:SF1">
    <property type="entry name" value="ATP-DEPENDENT HELICASE IRC3-RELATED"/>
    <property type="match status" value="1"/>
</dbReference>
<dbReference type="GO" id="GO:0003677">
    <property type="term" value="F:DNA binding"/>
    <property type="evidence" value="ECO:0007669"/>
    <property type="project" value="InterPro"/>
</dbReference>
<evidence type="ECO:0000259" key="1">
    <source>
        <dbReference type="Pfam" id="PF04851"/>
    </source>
</evidence>
<dbReference type="GO" id="GO:0005829">
    <property type="term" value="C:cytosol"/>
    <property type="evidence" value="ECO:0007669"/>
    <property type="project" value="TreeGrafter"/>
</dbReference>
<dbReference type="GO" id="GO:0005524">
    <property type="term" value="F:ATP binding"/>
    <property type="evidence" value="ECO:0007669"/>
    <property type="project" value="InterPro"/>
</dbReference>
<gene>
    <name evidence="2" type="ORF">HMPREF1091_00179</name>
</gene>
<comment type="caution">
    <text evidence="2">The sequence shown here is derived from an EMBL/GenBank/DDBJ whole genome shotgun (WGS) entry which is preliminary data.</text>
</comment>
<organism evidence="2 3">
    <name type="scientific">Atopobium minutum 10063974</name>
    <dbReference type="NCBI Taxonomy" id="997872"/>
    <lineage>
        <taxon>Bacteria</taxon>
        <taxon>Bacillati</taxon>
        <taxon>Actinomycetota</taxon>
        <taxon>Coriobacteriia</taxon>
        <taxon>Coriobacteriales</taxon>
        <taxon>Atopobiaceae</taxon>
        <taxon>Atopobium</taxon>
    </lineage>
</organism>
<reference evidence="2 3" key="1">
    <citation type="submission" date="2013-03" db="EMBL/GenBank/DDBJ databases">
        <title>The Genome Sequence of Atopobium minutum 10063974.</title>
        <authorList>
            <consortium name="The Broad Institute Genome Sequencing Platform"/>
            <person name="Earl A."/>
            <person name="Ward D."/>
            <person name="Feldgarden M."/>
            <person name="Gevers D."/>
            <person name="Lambert T."/>
            <person name="Marvaud J.-C."/>
            <person name="Courvalin P."/>
            <person name="Walker B."/>
            <person name="Young S.K."/>
            <person name="Zeng Q."/>
            <person name="Gargeya S."/>
            <person name="Fitzgerald M."/>
            <person name="Haas B."/>
            <person name="Abouelleil A."/>
            <person name="Alvarado L."/>
            <person name="Arachchi H.M."/>
            <person name="Berlin A.M."/>
            <person name="Chapman S.B."/>
            <person name="Dewar J."/>
            <person name="Goldberg J."/>
            <person name="Griggs A."/>
            <person name="Gujja S."/>
            <person name="Hansen M."/>
            <person name="Howarth C."/>
            <person name="Imamovic A."/>
            <person name="Larimer J."/>
            <person name="McCowan C."/>
            <person name="Murphy C."/>
            <person name="Neiman D."/>
            <person name="Pearson M."/>
            <person name="Priest M."/>
            <person name="Roberts A."/>
            <person name="Saif S."/>
            <person name="Shea T."/>
            <person name="Sisk P."/>
            <person name="Sykes S."/>
            <person name="Wortman J."/>
            <person name="Nusbaum C."/>
            <person name="Birren B."/>
        </authorList>
    </citation>
    <scope>NUCLEOTIDE SEQUENCE [LARGE SCALE GENOMIC DNA]</scope>
    <source>
        <strain evidence="2 3">10063974</strain>
    </source>
</reference>
<dbReference type="HOGENOM" id="CLU_182010_0_0_11"/>
<dbReference type="Pfam" id="PF04851">
    <property type="entry name" value="ResIII"/>
    <property type="match status" value="1"/>
</dbReference>